<reference evidence="1 2" key="1">
    <citation type="submission" date="2014-04" db="EMBL/GenBank/DDBJ databases">
        <title>Evolutionary Origins and Diversification of the Mycorrhizal Mutualists.</title>
        <authorList>
            <consortium name="DOE Joint Genome Institute"/>
            <consortium name="Mycorrhizal Genomics Consortium"/>
            <person name="Kohler A."/>
            <person name="Kuo A."/>
            <person name="Nagy L.G."/>
            <person name="Floudas D."/>
            <person name="Copeland A."/>
            <person name="Barry K.W."/>
            <person name="Cichocki N."/>
            <person name="Veneault-Fourrey C."/>
            <person name="LaButti K."/>
            <person name="Lindquist E.A."/>
            <person name="Lipzen A."/>
            <person name="Lundell T."/>
            <person name="Morin E."/>
            <person name="Murat C."/>
            <person name="Riley R."/>
            <person name="Ohm R."/>
            <person name="Sun H."/>
            <person name="Tunlid A."/>
            <person name="Henrissat B."/>
            <person name="Grigoriev I.V."/>
            <person name="Hibbett D.S."/>
            <person name="Martin F."/>
        </authorList>
    </citation>
    <scope>NUCLEOTIDE SEQUENCE [LARGE SCALE GENOMIC DNA]</scope>
    <source>
        <strain evidence="1 2">MD-312</strain>
    </source>
</reference>
<evidence type="ECO:0008006" key="3">
    <source>
        <dbReference type="Google" id="ProtNLM"/>
    </source>
</evidence>
<keyword evidence="2" id="KW-1185">Reference proteome</keyword>
<protein>
    <recommendedName>
        <fullName evidence="3">F-box domain-containing protein</fullName>
    </recommendedName>
</protein>
<evidence type="ECO:0000313" key="1">
    <source>
        <dbReference type="EMBL" id="KIJ61515.1"/>
    </source>
</evidence>
<gene>
    <name evidence="1" type="ORF">HYDPIDRAFT_42495</name>
</gene>
<dbReference type="AlphaFoldDB" id="A0A0C9VU23"/>
<name>A0A0C9VU23_9AGAM</name>
<organism evidence="1 2">
    <name type="scientific">Hydnomerulius pinastri MD-312</name>
    <dbReference type="NCBI Taxonomy" id="994086"/>
    <lineage>
        <taxon>Eukaryota</taxon>
        <taxon>Fungi</taxon>
        <taxon>Dikarya</taxon>
        <taxon>Basidiomycota</taxon>
        <taxon>Agaricomycotina</taxon>
        <taxon>Agaricomycetes</taxon>
        <taxon>Agaricomycetidae</taxon>
        <taxon>Boletales</taxon>
        <taxon>Boletales incertae sedis</taxon>
        <taxon>Leucogyrophana</taxon>
    </lineage>
</organism>
<accession>A0A0C9VU23</accession>
<dbReference type="HOGENOM" id="CLU_556738_0_0_1"/>
<dbReference type="Proteomes" id="UP000053820">
    <property type="component" value="Unassembled WGS sequence"/>
</dbReference>
<proteinExistence type="predicted"/>
<evidence type="ECO:0000313" key="2">
    <source>
        <dbReference type="Proteomes" id="UP000053820"/>
    </source>
</evidence>
<sequence>MSATVIRVSFDLANSWRSRNYEQLCVLCGVAPTGGPTKFWDDDVFRNRWIAEIAEEIQVHNPTLNERERCNIISEAISEAEDAVNSATIVKFRWPGFIACMAVGYFGSMDGAAPLLLDAKGEKTRFPNGAEVQIRRVCENLNGDFRQMAKDHNTTGQVDCYTVYETTHCSSKEDQNPNFFLSEVCYHYLQAWLKLHALPPQNPDVPHTPNLSFQGELYEIVNSRREMRDGEGLLPCIQYGVLSDSCEPRGIQEVFPPGHRGYDILGRAIARGLRGDDLVPEVFKAFNCYMFVRPDIWPACNDDGKSQADMAPLFKAYELSACSRPCALEKLSIEVLFLVSSQLPISSYLALSATSKFLRKLLTETNFIDRILKDMMLCGSLRWIMPVDAMPGEVEAAVKAAGTWLKSAGKATGSSKDVSVFRRHDFSAVPFIRACFESDSMMNRKRIWGQVGQFARLWRDFRTKGWEINRF</sequence>
<dbReference type="EMBL" id="KN839861">
    <property type="protein sequence ID" value="KIJ61515.1"/>
    <property type="molecule type" value="Genomic_DNA"/>
</dbReference>
<dbReference type="OrthoDB" id="2751369at2759"/>